<comment type="caution">
    <text evidence="2">The sequence shown here is derived from an EMBL/GenBank/DDBJ whole genome shotgun (WGS) entry which is preliminary data.</text>
</comment>
<evidence type="ECO:0000256" key="1">
    <source>
        <dbReference type="SAM" id="MobiDB-lite"/>
    </source>
</evidence>
<keyword evidence="3" id="KW-1185">Reference proteome</keyword>
<protein>
    <submittedName>
        <fullName evidence="2">Uncharacterized protein</fullName>
    </submittedName>
</protein>
<dbReference type="Proteomes" id="UP000324222">
    <property type="component" value="Unassembled WGS sequence"/>
</dbReference>
<sequence>MASESRSFPRVMQRIESSGGAVFQNKCLKAKFDEQTPGGSLPSTQRSFLISEQHSNLTEESAVRVASSRGRGLKVMDVSCNLYSTHLHLLARLPCFTEPYAVYKSAVVAAKVTKKVVVVLGSCAAILNLSVHLKYQHRKVTTCRSPTRTRSPPSTTISRSEGGISAGGSGGGRADLGVKLVALSGVVIVEEVNVNKQLPAKMSSSSDDAEAVVALLLQYRKSQ</sequence>
<dbReference type="AlphaFoldDB" id="A0A5B7CSI0"/>
<accession>A0A5B7CSI0</accession>
<evidence type="ECO:0000313" key="3">
    <source>
        <dbReference type="Proteomes" id="UP000324222"/>
    </source>
</evidence>
<reference evidence="2 3" key="1">
    <citation type="submission" date="2019-05" db="EMBL/GenBank/DDBJ databases">
        <title>Another draft genome of Portunus trituberculatus and its Hox gene families provides insights of decapod evolution.</title>
        <authorList>
            <person name="Jeong J.-H."/>
            <person name="Song I."/>
            <person name="Kim S."/>
            <person name="Choi T."/>
            <person name="Kim D."/>
            <person name="Ryu S."/>
            <person name="Kim W."/>
        </authorList>
    </citation>
    <scope>NUCLEOTIDE SEQUENCE [LARGE SCALE GENOMIC DNA]</scope>
    <source>
        <tissue evidence="2">Muscle</tissue>
    </source>
</reference>
<name>A0A5B7CSI0_PORTR</name>
<feature type="region of interest" description="Disordered" evidence="1">
    <location>
        <begin position="142"/>
        <end position="171"/>
    </location>
</feature>
<organism evidence="2 3">
    <name type="scientific">Portunus trituberculatus</name>
    <name type="common">Swimming crab</name>
    <name type="synonym">Neptunus trituberculatus</name>
    <dbReference type="NCBI Taxonomy" id="210409"/>
    <lineage>
        <taxon>Eukaryota</taxon>
        <taxon>Metazoa</taxon>
        <taxon>Ecdysozoa</taxon>
        <taxon>Arthropoda</taxon>
        <taxon>Crustacea</taxon>
        <taxon>Multicrustacea</taxon>
        <taxon>Malacostraca</taxon>
        <taxon>Eumalacostraca</taxon>
        <taxon>Eucarida</taxon>
        <taxon>Decapoda</taxon>
        <taxon>Pleocyemata</taxon>
        <taxon>Brachyura</taxon>
        <taxon>Eubrachyura</taxon>
        <taxon>Portunoidea</taxon>
        <taxon>Portunidae</taxon>
        <taxon>Portuninae</taxon>
        <taxon>Portunus</taxon>
    </lineage>
</organism>
<evidence type="ECO:0000313" key="2">
    <source>
        <dbReference type="EMBL" id="MPC11286.1"/>
    </source>
</evidence>
<proteinExistence type="predicted"/>
<feature type="compositionally biased region" description="Low complexity" evidence="1">
    <location>
        <begin position="142"/>
        <end position="163"/>
    </location>
</feature>
<dbReference type="EMBL" id="VSRR010000155">
    <property type="protein sequence ID" value="MPC11286.1"/>
    <property type="molecule type" value="Genomic_DNA"/>
</dbReference>
<gene>
    <name evidence="2" type="ORF">E2C01_003948</name>
</gene>